<reference evidence="1" key="1">
    <citation type="submission" date="2024-01" db="EMBL/GenBank/DDBJ databases">
        <title>Bank of Algae and Cyanobacteria of the Azores (BACA) strain genomes.</title>
        <authorList>
            <person name="Luz R."/>
            <person name="Cordeiro R."/>
            <person name="Fonseca A."/>
            <person name="Goncalves V."/>
        </authorList>
    </citation>
    <scope>NUCLEOTIDE SEQUENCE</scope>
    <source>
        <strain evidence="1">BACA0141</strain>
    </source>
</reference>
<organism evidence="1 2">
    <name type="scientific">Tumidithrix elongata BACA0141</name>
    <dbReference type="NCBI Taxonomy" id="2716417"/>
    <lineage>
        <taxon>Bacteria</taxon>
        <taxon>Bacillati</taxon>
        <taxon>Cyanobacteriota</taxon>
        <taxon>Cyanophyceae</taxon>
        <taxon>Pseudanabaenales</taxon>
        <taxon>Pseudanabaenaceae</taxon>
        <taxon>Tumidithrix</taxon>
        <taxon>Tumidithrix elongata</taxon>
    </lineage>
</organism>
<dbReference type="EMBL" id="JAZBJZ010000022">
    <property type="protein sequence ID" value="MEE3716641.1"/>
    <property type="molecule type" value="Genomic_DNA"/>
</dbReference>
<dbReference type="PANTHER" id="PTHR40037">
    <property type="entry name" value="PHOSPHOESTERASE YJCG-RELATED"/>
    <property type="match status" value="1"/>
</dbReference>
<dbReference type="PANTHER" id="PTHR40037:SF1">
    <property type="entry name" value="PHOSPHOESTERASE SAOUHSC_00951-RELATED"/>
    <property type="match status" value="1"/>
</dbReference>
<keyword evidence="1" id="KW-0436">Ligase</keyword>
<accession>A0AAW9Q194</accession>
<dbReference type="Pfam" id="PF13563">
    <property type="entry name" value="2_5_RNA_ligase2"/>
    <property type="match status" value="1"/>
</dbReference>
<comment type="caution">
    <text evidence="1">The sequence shown here is derived from an EMBL/GenBank/DDBJ whole genome shotgun (WGS) entry which is preliminary data.</text>
</comment>
<dbReference type="GO" id="GO:0016874">
    <property type="term" value="F:ligase activity"/>
    <property type="evidence" value="ECO:0007669"/>
    <property type="project" value="UniProtKB-KW"/>
</dbReference>
<name>A0AAW9Q194_9CYAN</name>
<protein>
    <submittedName>
        <fullName evidence="1">2'-5' RNA ligase family protein</fullName>
    </submittedName>
</protein>
<evidence type="ECO:0000313" key="2">
    <source>
        <dbReference type="Proteomes" id="UP001333818"/>
    </source>
</evidence>
<dbReference type="Gene3D" id="3.90.1140.10">
    <property type="entry name" value="Cyclic phosphodiesterase"/>
    <property type="match status" value="1"/>
</dbReference>
<evidence type="ECO:0000313" key="1">
    <source>
        <dbReference type="EMBL" id="MEE3716641.1"/>
    </source>
</evidence>
<proteinExistence type="predicted"/>
<sequence>MSDVPKAEASKQRFFIALLLPEPIEAEIDRIRQDFRDRYQSRGALNSPPHITVQPPFELPLDGATEDVSTLTKYLEEFASSHHSIPITISGFSAFAPSVIYVAVKSPELLTMRANLAIHLEKTMNLVDPQAKTRAFVPHVTVASRDLGEQNFKLAWAEFEHQSIHYDFTSDRITLLSYEEQQSIAHSHFPFMTATIQ</sequence>
<dbReference type="InterPro" id="IPR050580">
    <property type="entry name" value="2H_phosphoesterase_YjcG-like"/>
</dbReference>
<dbReference type="InterPro" id="IPR009097">
    <property type="entry name" value="Cyclic_Pdiesterase"/>
</dbReference>
<dbReference type="AlphaFoldDB" id="A0AAW9Q194"/>
<keyword evidence="2" id="KW-1185">Reference proteome</keyword>
<dbReference type="RefSeq" id="WP_330483070.1">
    <property type="nucleotide sequence ID" value="NZ_JAZBJZ010000022.1"/>
</dbReference>
<dbReference type="Proteomes" id="UP001333818">
    <property type="component" value="Unassembled WGS sequence"/>
</dbReference>
<gene>
    <name evidence="1" type="ORF">V2H45_07785</name>
</gene>
<dbReference type="SUPFAM" id="SSF55144">
    <property type="entry name" value="LigT-like"/>
    <property type="match status" value="1"/>
</dbReference>